<evidence type="ECO:0000256" key="6">
    <source>
        <dbReference type="SAM" id="MobiDB-lite"/>
    </source>
</evidence>
<keyword evidence="2 5" id="KW-0547">Nucleotide-binding</keyword>
<dbReference type="InterPro" id="IPR017441">
    <property type="entry name" value="Protein_kinase_ATP_BS"/>
</dbReference>
<feature type="domain" description="Protein kinase" evidence="7">
    <location>
        <begin position="37"/>
        <end position="300"/>
    </location>
</feature>
<dbReference type="Gramene" id="ONIVA03G07140.2">
    <property type="protein sequence ID" value="ONIVA03G07140.2"/>
    <property type="gene ID" value="ONIVA03G07140"/>
</dbReference>
<evidence type="ECO:0000313" key="9">
    <source>
        <dbReference type="Proteomes" id="UP000006591"/>
    </source>
</evidence>
<protein>
    <recommendedName>
        <fullName evidence="7">Protein kinase domain-containing protein</fullName>
    </recommendedName>
</protein>
<dbReference type="EnsemblPlants" id="ONIVA03G07140.2">
    <property type="protein sequence ID" value="ONIVA03G07140.2"/>
    <property type="gene ID" value="ONIVA03G07140"/>
</dbReference>
<dbReference type="InterPro" id="IPR025886">
    <property type="entry name" value="PP2-like"/>
</dbReference>
<keyword evidence="1" id="KW-0808">Transferase</keyword>
<dbReference type="Proteomes" id="UP000006591">
    <property type="component" value="Chromosome 3"/>
</dbReference>
<dbReference type="PROSITE" id="PS00108">
    <property type="entry name" value="PROTEIN_KINASE_ST"/>
    <property type="match status" value="1"/>
</dbReference>
<evidence type="ECO:0000313" key="8">
    <source>
        <dbReference type="EnsemblPlants" id="ONIVA03G07140.2"/>
    </source>
</evidence>
<dbReference type="Gene3D" id="1.10.510.10">
    <property type="entry name" value="Transferase(Phosphotransferase) domain 1"/>
    <property type="match status" value="1"/>
</dbReference>
<organism evidence="8">
    <name type="scientific">Oryza nivara</name>
    <name type="common">Indian wild rice</name>
    <name type="synonym">Oryza sativa f. spontanea</name>
    <dbReference type="NCBI Taxonomy" id="4536"/>
    <lineage>
        <taxon>Eukaryota</taxon>
        <taxon>Viridiplantae</taxon>
        <taxon>Streptophyta</taxon>
        <taxon>Embryophyta</taxon>
        <taxon>Tracheophyta</taxon>
        <taxon>Spermatophyta</taxon>
        <taxon>Magnoliopsida</taxon>
        <taxon>Liliopsida</taxon>
        <taxon>Poales</taxon>
        <taxon>Poaceae</taxon>
        <taxon>BOP clade</taxon>
        <taxon>Oryzoideae</taxon>
        <taxon>Oryzeae</taxon>
        <taxon>Oryzinae</taxon>
        <taxon>Oryza</taxon>
    </lineage>
</organism>
<dbReference type="AlphaFoldDB" id="A0A0E0GI69"/>
<reference evidence="8" key="1">
    <citation type="submission" date="2015-04" db="UniProtKB">
        <authorList>
            <consortium name="EnsemblPlants"/>
        </authorList>
    </citation>
    <scope>IDENTIFICATION</scope>
    <source>
        <strain evidence="8">SL10</strain>
    </source>
</reference>
<sequence length="547" mass="61637">MATQGKQCNTLEDLLFDDIGDPLPIKLSVLQSITNDFSEEQIIGSGGFGIVYKGVLGDELVAVKKLYSFHAIKDEPFQREVDCLMRIRHCNIVWFVGYCAETSTNVVRKGRENMFVDSKEKLLCFEYLRNGSLRSHLDTAGSCVLQWQICYQIIKGICLGLHYLHERKIIHLDLKPDNVLLDDSMVPKIADFGLSRLLSEEKSRMVTERILEQVKSDIYSLGLIIREMVMGPNNEGTTTENVLEIWRHRLEQDSSKMRQTPIEMRYRQIIEACIEISETCIAGKPDKRPTTGDILRRPEKEEAGNWSIVPVTPVVDWISSLSRLMESIKRMAVTSPEPRTIRGEESKALQLQPGPSQPGDRRPADKSFWLDATSNAKCYMLSSRLLKVTWGESPEHWKWITLPDSRFAECAELLNVYWLAVIGEIATEDLTPGTRYAVYLVYKLTGTAVGLRGGQTQRSSLRLYGEITVSTGKVSVDVVPAAARGMAAGVAYPVARGDGWMELKLAEFAADEKLLGEKKVIVDFREENDHVKKSGLVVEGMEFRPNK</sequence>
<evidence type="ECO:0000259" key="7">
    <source>
        <dbReference type="PROSITE" id="PS50011"/>
    </source>
</evidence>
<dbReference type="InterPro" id="IPR000719">
    <property type="entry name" value="Prot_kinase_dom"/>
</dbReference>
<dbReference type="SUPFAM" id="SSF56112">
    <property type="entry name" value="Protein kinase-like (PK-like)"/>
    <property type="match status" value="1"/>
</dbReference>
<keyword evidence="4 5" id="KW-0067">ATP-binding</keyword>
<dbReference type="GO" id="GO:0005524">
    <property type="term" value="F:ATP binding"/>
    <property type="evidence" value="ECO:0007669"/>
    <property type="project" value="UniProtKB-UniRule"/>
</dbReference>
<dbReference type="Pfam" id="PF14299">
    <property type="entry name" value="PP2"/>
    <property type="match status" value="1"/>
</dbReference>
<dbReference type="FunFam" id="1.10.510.10:FF:000870">
    <property type="entry name" value="OSJNBa0016N04.16-like protein"/>
    <property type="match status" value="1"/>
</dbReference>
<dbReference type="eggNOG" id="ENOG502QWDY">
    <property type="taxonomic scope" value="Eukaryota"/>
</dbReference>
<evidence type="ECO:0000256" key="1">
    <source>
        <dbReference type="ARBA" id="ARBA00022679"/>
    </source>
</evidence>
<dbReference type="PANTHER" id="PTHR45707:SF70">
    <property type="entry name" value="PROTEIN KINASE DOMAIN-CONTAINING PROTEIN"/>
    <property type="match status" value="1"/>
</dbReference>
<evidence type="ECO:0000256" key="5">
    <source>
        <dbReference type="PROSITE-ProRule" id="PRU10141"/>
    </source>
</evidence>
<dbReference type="SMART" id="SM00220">
    <property type="entry name" value="S_TKc"/>
    <property type="match status" value="1"/>
</dbReference>
<dbReference type="PANTHER" id="PTHR45707">
    <property type="entry name" value="C2 CALCIUM/LIPID-BINDING PLANT PHOSPHORIBOSYLTRANSFERASE FAMILY PROTEIN"/>
    <property type="match status" value="1"/>
</dbReference>
<evidence type="ECO:0000256" key="4">
    <source>
        <dbReference type="ARBA" id="ARBA00022840"/>
    </source>
</evidence>
<proteinExistence type="predicted"/>
<keyword evidence="9" id="KW-1185">Reference proteome</keyword>
<feature type="region of interest" description="Disordered" evidence="6">
    <location>
        <begin position="333"/>
        <end position="366"/>
    </location>
</feature>
<dbReference type="GO" id="GO:0004672">
    <property type="term" value="F:protein kinase activity"/>
    <property type="evidence" value="ECO:0007669"/>
    <property type="project" value="InterPro"/>
</dbReference>
<name>A0A0E0GI69_ORYNI</name>
<dbReference type="InterPro" id="IPR011009">
    <property type="entry name" value="Kinase-like_dom_sf"/>
</dbReference>
<dbReference type="Pfam" id="PF00069">
    <property type="entry name" value="Pkinase"/>
    <property type="match status" value="1"/>
</dbReference>
<evidence type="ECO:0000256" key="2">
    <source>
        <dbReference type="ARBA" id="ARBA00022741"/>
    </source>
</evidence>
<evidence type="ECO:0000256" key="3">
    <source>
        <dbReference type="ARBA" id="ARBA00022777"/>
    </source>
</evidence>
<keyword evidence="3" id="KW-0418">Kinase</keyword>
<dbReference type="PROSITE" id="PS50011">
    <property type="entry name" value="PROTEIN_KINASE_DOM"/>
    <property type="match status" value="1"/>
</dbReference>
<dbReference type="PROSITE" id="PS00107">
    <property type="entry name" value="PROTEIN_KINASE_ATP"/>
    <property type="match status" value="1"/>
</dbReference>
<accession>A0A0E0GI69</accession>
<dbReference type="Gene3D" id="3.30.200.20">
    <property type="entry name" value="Phosphorylase Kinase, domain 1"/>
    <property type="match status" value="1"/>
</dbReference>
<feature type="binding site" evidence="5">
    <location>
        <position position="65"/>
    </location>
    <ligand>
        <name>ATP</name>
        <dbReference type="ChEBI" id="CHEBI:30616"/>
    </ligand>
</feature>
<reference evidence="8" key="2">
    <citation type="submission" date="2018-04" db="EMBL/GenBank/DDBJ databases">
        <title>OnivRS2 (Oryza nivara Reference Sequence Version 2).</title>
        <authorList>
            <person name="Zhang J."/>
            <person name="Kudrna D."/>
            <person name="Lee S."/>
            <person name="Talag J."/>
            <person name="Rajasekar S."/>
            <person name="Welchert J."/>
            <person name="Hsing Y.-I."/>
            <person name="Wing R.A."/>
        </authorList>
    </citation>
    <scope>NUCLEOTIDE SEQUENCE [LARGE SCALE GENOMIC DNA]</scope>
    <source>
        <strain evidence="8">SL10</strain>
    </source>
</reference>
<dbReference type="STRING" id="4536.A0A0E0GI69"/>
<dbReference type="OMA" id="ACIEISE"/>
<dbReference type="InterPro" id="IPR008271">
    <property type="entry name" value="Ser/Thr_kinase_AS"/>
</dbReference>